<proteinExistence type="predicted"/>
<protein>
    <recommendedName>
        <fullName evidence="3">7-cyano-7-deazaguanine synthase (Queuosine biosynthesis)</fullName>
    </recommendedName>
</protein>
<name>A0AAE7TL77_9BRAD</name>
<accession>A0AAE7TL77</accession>
<evidence type="ECO:0000313" key="1">
    <source>
        <dbReference type="EMBL" id="QOZ71891.1"/>
    </source>
</evidence>
<dbReference type="RefSeq" id="WP_092217681.1">
    <property type="nucleotide sequence ID" value="NZ_CP030050.1"/>
</dbReference>
<dbReference type="SUPFAM" id="SSF52402">
    <property type="entry name" value="Adenine nucleotide alpha hydrolases-like"/>
    <property type="match status" value="1"/>
</dbReference>
<dbReference type="InterPro" id="IPR014729">
    <property type="entry name" value="Rossmann-like_a/b/a_fold"/>
</dbReference>
<evidence type="ECO:0000313" key="2">
    <source>
        <dbReference type="Proteomes" id="UP000594015"/>
    </source>
</evidence>
<gene>
    <name evidence="1" type="ORF">WN72_40600</name>
</gene>
<reference evidence="1 2" key="1">
    <citation type="submission" date="2018-06" db="EMBL/GenBank/DDBJ databases">
        <title>Comparative genomics of Bradyrhizobium nodulating Arachidis hypogaea.</title>
        <authorList>
            <person name="Li Y."/>
        </authorList>
    </citation>
    <scope>NUCLEOTIDE SEQUENCE [LARGE SCALE GENOMIC DNA]</scope>
    <source>
        <strain evidence="1 2">CCBAU 051107</strain>
    </source>
</reference>
<dbReference type="NCBIfam" id="NF041925">
    <property type="entry name" value="QatC"/>
    <property type="match status" value="1"/>
</dbReference>
<dbReference type="KEGG" id="barh:WN72_40600"/>
<dbReference type="AlphaFoldDB" id="A0AAE7TL77"/>
<dbReference type="Proteomes" id="UP000594015">
    <property type="component" value="Chromosome"/>
</dbReference>
<dbReference type="EMBL" id="CP030050">
    <property type="protein sequence ID" value="QOZ71891.1"/>
    <property type="molecule type" value="Genomic_DNA"/>
</dbReference>
<dbReference type="Gene3D" id="3.40.50.620">
    <property type="entry name" value="HUPs"/>
    <property type="match status" value="1"/>
</dbReference>
<organism evidence="1 2">
    <name type="scientific">Bradyrhizobium arachidis</name>
    <dbReference type="NCBI Taxonomy" id="858423"/>
    <lineage>
        <taxon>Bacteria</taxon>
        <taxon>Pseudomonadati</taxon>
        <taxon>Pseudomonadota</taxon>
        <taxon>Alphaproteobacteria</taxon>
        <taxon>Hyphomicrobiales</taxon>
        <taxon>Nitrobacteraceae</taxon>
        <taxon>Bradyrhizobium</taxon>
    </lineage>
</organism>
<evidence type="ECO:0008006" key="3">
    <source>
        <dbReference type="Google" id="ProtNLM"/>
    </source>
</evidence>
<dbReference type="InterPro" id="IPR049676">
    <property type="entry name" value="QatC"/>
</dbReference>
<sequence>MTRHLIQGHFGPGDRANLAAAELGEKPTRFDLVAYDKVLDFGIGAALTDLKAKHVFPSEVALDLAVLAAQIHAADTRISRATESQDAWTREIRVVVPVSDVTRWNAAVPVLQRMLSFLTGDRWTIQFRPRPSSFAQIVPQADLIVPPFTGVSLFSGGLDSLIGAIDQLEAKRIPLLVSHAGEPAVSKAQDDCFDRLKKQYKSLPFERLRTWMAFPKQLVRNVGSEDSTRGRSFLFFALGVFAGTGLRTNFVMHAPENGLIALNVPLDTLRLGALSTRTTHPFYIARWNELLGILGIQGRIENPYWNKTKGEMVRGCSNPKLLEELVPETLSCASPTKGRWQGYPTQHCGYCLPCLIRRASVASIKDKTTYTVPDLRAQEWDPLTAAGEQIRSFQYAFDRLTARPGVEKFLIHKPGPLNDNPAALRELAAVYKRGLEEVGSLLAGVRTRPS</sequence>